<keyword evidence="4" id="KW-1185">Reference proteome</keyword>
<dbReference type="EC" id="2.7.1.169" evidence="1"/>
<dbReference type="Pfam" id="PF00288">
    <property type="entry name" value="GHMP_kinases_N"/>
    <property type="match status" value="1"/>
</dbReference>
<dbReference type="Gene3D" id="3.30.230.10">
    <property type="match status" value="1"/>
</dbReference>
<dbReference type="SUPFAM" id="SSF54211">
    <property type="entry name" value="Ribosomal protein S5 domain 2-like"/>
    <property type="match status" value="1"/>
</dbReference>
<dbReference type="GO" id="GO:0005524">
    <property type="term" value="F:ATP binding"/>
    <property type="evidence" value="ECO:0007669"/>
    <property type="project" value="UniProtKB-KW"/>
</dbReference>
<comment type="similarity">
    <text evidence="1">Belongs to the GHMP kinase family. PoK subfamily.</text>
</comment>
<dbReference type="InterPro" id="IPR014721">
    <property type="entry name" value="Ribsml_uS5_D2-typ_fold_subgr"/>
</dbReference>
<dbReference type="HAMAP" id="MF_02223">
    <property type="entry name" value="Pantoate_kinase"/>
    <property type="match status" value="1"/>
</dbReference>
<sequence>MGEEATAFVPGHITGFFSAHPDEDPTKAGSRGAGVTLTDGIEVTVERVPEEASSTIVLDGEETEIEPVSTVLETIGVSARVEARSELPLGAGFGVSGATALGTALAANRVFTCKLSFNELVTVAHGAEVRAGTGLGDVVAQARGGVPIRLEPGSPQVNKLDAIPARARVEYVSFGELSTPEVLADDTERLTQVGTEALSKLVEEPTLLSFMYASRAFARETELLTEQVARTIGDVTDANGQASMAMLGNTVFALGTGLSDAGYDPNVCATHPAGAMLK</sequence>
<dbReference type="PIRSF" id="PIRSF016896">
    <property type="entry name" value="GHMP_arc_MJ0969"/>
    <property type="match status" value="1"/>
</dbReference>
<evidence type="ECO:0000313" key="3">
    <source>
        <dbReference type="EMBL" id="TYT61201.1"/>
    </source>
</evidence>
<keyword evidence="1" id="KW-0808">Transferase</keyword>
<comment type="pathway">
    <text evidence="1">Cofactor biosynthesis; coenzyme A biosynthesis.</text>
</comment>
<evidence type="ECO:0000256" key="1">
    <source>
        <dbReference type="HAMAP-Rule" id="MF_02223"/>
    </source>
</evidence>
<comment type="function">
    <text evidence="1">Phosphorylates (R)-pantoate to form (R)-4-phosphopantoate in the CoA biosynthesis pathway.</text>
</comment>
<keyword evidence="1 3" id="KW-0418">Kinase</keyword>
<gene>
    <name evidence="3" type="ORF">FYC77_14875</name>
</gene>
<comment type="caution">
    <text evidence="3">The sequence shown here is derived from an EMBL/GenBank/DDBJ whole genome shotgun (WGS) entry which is preliminary data.</text>
</comment>
<dbReference type="Proteomes" id="UP000324104">
    <property type="component" value="Unassembled WGS sequence"/>
</dbReference>
<dbReference type="GO" id="GO:0015937">
    <property type="term" value="P:coenzyme A biosynthetic process"/>
    <property type="evidence" value="ECO:0007669"/>
    <property type="project" value="UniProtKB-UniRule"/>
</dbReference>
<keyword evidence="1" id="KW-0173">Coenzyme A biosynthesis</keyword>
<comment type="catalytic activity">
    <reaction evidence="1">
        <text>(R)-pantoate + ATP = (R)-4-phosphopantoate + ADP + H(+)</text>
        <dbReference type="Rhea" id="RHEA:28246"/>
        <dbReference type="ChEBI" id="CHEBI:15378"/>
        <dbReference type="ChEBI" id="CHEBI:15980"/>
        <dbReference type="ChEBI" id="CHEBI:30616"/>
        <dbReference type="ChEBI" id="CHEBI:61294"/>
        <dbReference type="ChEBI" id="CHEBI:456216"/>
        <dbReference type="EC" id="2.7.1.169"/>
    </reaction>
</comment>
<evidence type="ECO:0000313" key="4">
    <source>
        <dbReference type="Proteomes" id="UP000324104"/>
    </source>
</evidence>
<dbReference type="PANTHER" id="PTHR42282:SF1">
    <property type="entry name" value="PANTOATE KINASE"/>
    <property type="match status" value="1"/>
</dbReference>
<proteinExistence type="inferred from homology"/>
<dbReference type="InterPro" id="IPR006204">
    <property type="entry name" value="GHMP_kinase_N_dom"/>
</dbReference>
<dbReference type="UniPathway" id="UPA00241"/>
<organism evidence="3 4">
    <name type="scientific">Natrialba swarupiae</name>
    <dbReference type="NCBI Taxonomy" id="2448032"/>
    <lineage>
        <taxon>Archaea</taxon>
        <taxon>Methanobacteriati</taxon>
        <taxon>Methanobacteriota</taxon>
        <taxon>Stenosarchaea group</taxon>
        <taxon>Halobacteria</taxon>
        <taxon>Halobacteriales</taxon>
        <taxon>Natrialbaceae</taxon>
        <taxon>Natrialba</taxon>
    </lineage>
</organism>
<accession>A0A5D5AQ44</accession>
<dbReference type="AlphaFoldDB" id="A0A5D5AQ44"/>
<dbReference type="InterPro" id="IPR020568">
    <property type="entry name" value="Ribosomal_Su5_D2-typ_SF"/>
</dbReference>
<dbReference type="EMBL" id="VTAW01000021">
    <property type="protein sequence ID" value="TYT61201.1"/>
    <property type="molecule type" value="Genomic_DNA"/>
</dbReference>
<dbReference type="RefSeq" id="WP_149082286.1">
    <property type="nucleotide sequence ID" value="NZ_VTAW01000021.1"/>
</dbReference>
<reference evidence="3 4" key="1">
    <citation type="submission" date="2019-08" db="EMBL/GenBank/DDBJ databases">
        <title>Archaea genome.</title>
        <authorList>
            <person name="Kajale S."/>
            <person name="Shouche Y."/>
            <person name="Deshpande N."/>
            <person name="Sharma A."/>
        </authorList>
    </citation>
    <scope>NUCLEOTIDE SEQUENCE [LARGE SCALE GENOMIC DNA]</scope>
    <source>
        <strain evidence="3 4">ESP3B_9</strain>
    </source>
</reference>
<protein>
    <recommendedName>
        <fullName evidence="1">Pantoate kinase</fullName>
        <shortName evidence="1">PoK</shortName>
        <ecNumber evidence="1">2.7.1.169</ecNumber>
    </recommendedName>
</protein>
<keyword evidence="1" id="KW-0547">Nucleotide-binding</keyword>
<name>A0A5D5AQ44_9EURY</name>
<evidence type="ECO:0000259" key="2">
    <source>
        <dbReference type="Pfam" id="PF00288"/>
    </source>
</evidence>
<dbReference type="GO" id="GO:0016301">
    <property type="term" value="F:kinase activity"/>
    <property type="evidence" value="ECO:0007669"/>
    <property type="project" value="UniProtKB-UniRule"/>
</dbReference>
<dbReference type="PANTHER" id="PTHR42282">
    <property type="entry name" value="PANTOATE KINASE-RELATED"/>
    <property type="match status" value="1"/>
</dbReference>
<feature type="domain" description="GHMP kinase N-terminal" evidence="2">
    <location>
        <begin position="72"/>
        <end position="145"/>
    </location>
</feature>
<dbReference type="InterPro" id="IPR012043">
    <property type="entry name" value="PoK"/>
</dbReference>
<keyword evidence="1" id="KW-0067">ATP-binding</keyword>